<dbReference type="InterPro" id="IPR052336">
    <property type="entry name" value="MlaD_Phospholipid_Transporter"/>
</dbReference>
<dbReference type="EMBL" id="SDPQ02000004">
    <property type="protein sequence ID" value="KAA1394238.1"/>
    <property type="molecule type" value="Genomic_DNA"/>
</dbReference>
<evidence type="ECO:0000259" key="2">
    <source>
        <dbReference type="Pfam" id="PF02470"/>
    </source>
</evidence>
<feature type="domain" description="Mce/MlaD" evidence="2">
    <location>
        <begin position="28"/>
        <end position="104"/>
    </location>
</feature>
<keyword evidence="1" id="KW-1133">Transmembrane helix</keyword>
<reference evidence="3" key="1">
    <citation type="submission" date="2019-09" db="EMBL/GenBank/DDBJ databases">
        <authorList>
            <person name="Li J."/>
        </authorList>
    </citation>
    <scope>NUCLEOTIDE SEQUENCE [LARGE SCALE GENOMIC DNA]</scope>
    <source>
        <strain evidence="3">JCM 14732</strain>
    </source>
</reference>
<proteinExistence type="predicted"/>
<organism evidence="3 4">
    <name type="scientific">Aeromicrobium ginsengisoli</name>
    <dbReference type="NCBI Taxonomy" id="363867"/>
    <lineage>
        <taxon>Bacteria</taxon>
        <taxon>Bacillati</taxon>
        <taxon>Actinomycetota</taxon>
        <taxon>Actinomycetes</taxon>
        <taxon>Propionibacteriales</taxon>
        <taxon>Nocardioidaceae</taxon>
        <taxon>Aeromicrobium</taxon>
    </lineage>
</organism>
<sequence length="420" mass="44393">MVKLRDVSIATVAIVILVMVLIKMSQHPYEVDLLMPSAGETFEGAQVTMGGEPVGEVKKVGVKDGQAVVKISVDGSHAPLRAGTTGRITWEAVLGARVVELIPGPKGAPDLGSGKLITPNVESVSIDELLATLDTPTRKNLQTLLRRLQGTVAGKEPELNETIKEAGPTIQALGEVLSAVGNDGPAIKKIVTQLSSVAETVASRDTEVSSSIAQLNSLVAQMASRQKQLSETIDRLPSTLDTATDTLDSVPEPVQSTRTLLQELKPSTAKLPRIAKNLRPMLRDAQQPVADLTPLLKDVDTLLKGSPSLLKSANATLPQLTSAVDEANPMVDFLRPFTPELASWATNWGSVFASQNAAGNYARALITASTTSVTNLPIDPTRVPAGQCAKARLEPGELADTGKAYRECKALQDANGDGIR</sequence>
<name>A0A5M4F953_9ACTN</name>
<dbReference type="InterPro" id="IPR003399">
    <property type="entry name" value="Mce/MlaD"/>
</dbReference>
<evidence type="ECO:0000313" key="3">
    <source>
        <dbReference type="EMBL" id="KAA1394238.1"/>
    </source>
</evidence>
<feature type="transmembrane region" description="Helical" evidence="1">
    <location>
        <begin position="7"/>
        <end position="25"/>
    </location>
</feature>
<dbReference type="PANTHER" id="PTHR33371">
    <property type="entry name" value="INTERMEMBRANE PHOSPHOLIPID TRANSPORT SYSTEM BINDING PROTEIN MLAD-RELATED"/>
    <property type="match status" value="1"/>
</dbReference>
<dbReference type="OrthoDB" id="5241082at2"/>
<dbReference type="AlphaFoldDB" id="A0A5M4F953"/>
<dbReference type="SUPFAM" id="SSF58104">
    <property type="entry name" value="Methyl-accepting chemotaxis protein (MCP) signaling domain"/>
    <property type="match status" value="1"/>
</dbReference>
<dbReference type="Pfam" id="PF02470">
    <property type="entry name" value="MlaD"/>
    <property type="match status" value="1"/>
</dbReference>
<dbReference type="Gene3D" id="1.10.287.950">
    <property type="entry name" value="Methyl-accepting chemotaxis protein"/>
    <property type="match status" value="1"/>
</dbReference>
<evidence type="ECO:0000256" key="1">
    <source>
        <dbReference type="SAM" id="Phobius"/>
    </source>
</evidence>
<accession>A0A5M4F953</accession>
<keyword evidence="1" id="KW-0812">Transmembrane</keyword>
<protein>
    <submittedName>
        <fullName evidence="3">MCE family protein</fullName>
    </submittedName>
</protein>
<keyword evidence="4" id="KW-1185">Reference proteome</keyword>
<comment type="caution">
    <text evidence="3">The sequence shown here is derived from an EMBL/GenBank/DDBJ whole genome shotgun (WGS) entry which is preliminary data.</text>
</comment>
<dbReference type="RefSeq" id="WP_149690848.1">
    <property type="nucleotide sequence ID" value="NZ_SDPQ02000004.1"/>
</dbReference>
<evidence type="ECO:0000313" key="4">
    <source>
        <dbReference type="Proteomes" id="UP000380867"/>
    </source>
</evidence>
<keyword evidence="1" id="KW-0472">Membrane</keyword>
<dbReference type="PANTHER" id="PTHR33371:SF4">
    <property type="entry name" value="INTERMEMBRANE PHOSPHOLIPID TRANSPORT SYSTEM BINDING PROTEIN MLAD"/>
    <property type="match status" value="1"/>
</dbReference>
<dbReference type="Proteomes" id="UP000380867">
    <property type="component" value="Unassembled WGS sequence"/>
</dbReference>
<gene>
    <name evidence="3" type="ORF">ESP70_018725</name>
</gene>